<dbReference type="SUPFAM" id="SSF55961">
    <property type="entry name" value="Bet v1-like"/>
    <property type="match status" value="1"/>
</dbReference>
<dbReference type="InterPro" id="IPR013538">
    <property type="entry name" value="ASHA1/2-like_C"/>
</dbReference>
<organism evidence="4 5">
    <name type="scientific">Aurantiacibacter zhengii</name>
    <dbReference type="NCBI Taxonomy" id="2307003"/>
    <lineage>
        <taxon>Bacteria</taxon>
        <taxon>Pseudomonadati</taxon>
        <taxon>Pseudomonadota</taxon>
        <taxon>Alphaproteobacteria</taxon>
        <taxon>Sphingomonadales</taxon>
        <taxon>Erythrobacteraceae</taxon>
        <taxon>Aurantiacibacter</taxon>
    </lineage>
</organism>
<feature type="chain" id="PRO_5019293851" evidence="2">
    <location>
        <begin position="20"/>
        <end position="177"/>
    </location>
</feature>
<reference evidence="4 5" key="1">
    <citation type="submission" date="2018-08" db="EMBL/GenBank/DDBJ databases">
        <title>Erythrobacter zhengii sp.nov., a bacterium isolated from deep-sea sediment.</title>
        <authorList>
            <person name="Fang C."/>
            <person name="Wu Y.-H."/>
            <person name="Sun C."/>
            <person name="Wang H."/>
            <person name="Cheng H."/>
            <person name="Meng F.-X."/>
            <person name="Wang C.-S."/>
            <person name="Xu X.-W."/>
        </authorList>
    </citation>
    <scope>NUCLEOTIDE SEQUENCE [LARGE SCALE GENOMIC DNA]</scope>
    <source>
        <strain evidence="4 5">V18</strain>
    </source>
</reference>
<dbReference type="Gene3D" id="3.30.530.20">
    <property type="match status" value="1"/>
</dbReference>
<keyword evidence="2" id="KW-0732">Signal</keyword>
<dbReference type="RefSeq" id="WP_119584467.1">
    <property type="nucleotide sequence ID" value="NZ_CAWODQ010000001.1"/>
</dbReference>
<keyword evidence="5" id="KW-1185">Reference proteome</keyword>
<evidence type="ECO:0000313" key="5">
    <source>
        <dbReference type="Proteomes" id="UP000286576"/>
    </source>
</evidence>
<dbReference type="AlphaFoldDB" id="A0A418NX52"/>
<comment type="similarity">
    <text evidence="1">Belongs to the AHA1 family.</text>
</comment>
<sequence length="177" mass="18512">MRILLTATLAVLAASSARAEVVDSSSGGFATHDSAVVAADRRAVWDALIHPEGWWTHTWSDSSANLSLDARAGGCFCETLPNTAGWGEGSVEHMRIITVMPGSVLRMAGALGPLQSEGLAGTLTVTLEDVDTGTRISWDYVAGGQARFPADRIAPVVDRVQSEFLAALVAHVGGPVE</sequence>
<feature type="domain" description="Activator of Hsp90 ATPase homologue 1/2-like C-terminal" evidence="3">
    <location>
        <begin position="39"/>
        <end position="170"/>
    </location>
</feature>
<evidence type="ECO:0000256" key="2">
    <source>
        <dbReference type="SAM" id="SignalP"/>
    </source>
</evidence>
<gene>
    <name evidence="4" type="ORF">D2V07_02840</name>
</gene>
<comment type="caution">
    <text evidence="4">The sequence shown here is derived from an EMBL/GenBank/DDBJ whole genome shotgun (WGS) entry which is preliminary data.</text>
</comment>
<dbReference type="InterPro" id="IPR023393">
    <property type="entry name" value="START-like_dom_sf"/>
</dbReference>
<evidence type="ECO:0000256" key="1">
    <source>
        <dbReference type="ARBA" id="ARBA00006817"/>
    </source>
</evidence>
<dbReference type="Proteomes" id="UP000286576">
    <property type="component" value="Unassembled WGS sequence"/>
</dbReference>
<dbReference type="OrthoDB" id="5735475at2"/>
<feature type="signal peptide" evidence="2">
    <location>
        <begin position="1"/>
        <end position="19"/>
    </location>
</feature>
<evidence type="ECO:0000259" key="3">
    <source>
        <dbReference type="Pfam" id="PF08327"/>
    </source>
</evidence>
<dbReference type="EMBL" id="QXFL01000001">
    <property type="protein sequence ID" value="RIV89189.1"/>
    <property type="molecule type" value="Genomic_DNA"/>
</dbReference>
<proteinExistence type="inferred from homology"/>
<evidence type="ECO:0000313" key="4">
    <source>
        <dbReference type="EMBL" id="RIV89189.1"/>
    </source>
</evidence>
<protein>
    <submittedName>
        <fullName evidence="4">ATPase</fullName>
    </submittedName>
</protein>
<name>A0A418NX52_9SPHN</name>
<accession>A0A418NX52</accession>
<dbReference type="Pfam" id="PF08327">
    <property type="entry name" value="AHSA1"/>
    <property type="match status" value="1"/>
</dbReference>